<dbReference type="PANTHER" id="PTHR20854">
    <property type="entry name" value="INOSITOL MONOPHOSPHATASE"/>
    <property type="match status" value="1"/>
</dbReference>
<accession>A0A7X1E921</accession>
<feature type="binding site" evidence="4">
    <location>
        <position position="237"/>
    </location>
    <ligand>
        <name>Mg(2+)</name>
        <dbReference type="ChEBI" id="CHEBI:18420"/>
        <label>1</label>
        <note>catalytic</note>
    </ligand>
</feature>
<dbReference type="GO" id="GO:0008934">
    <property type="term" value="F:inositol monophosphate 1-phosphatase activity"/>
    <property type="evidence" value="ECO:0007669"/>
    <property type="project" value="TreeGrafter"/>
</dbReference>
<comment type="cofactor">
    <cofactor evidence="4">
        <name>Mg(2+)</name>
        <dbReference type="ChEBI" id="CHEBI:18420"/>
    </cofactor>
</comment>
<proteinExistence type="predicted"/>
<dbReference type="SUPFAM" id="SSF56655">
    <property type="entry name" value="Carbohydrate phosphatase"/>
    <property type="match status" value="1"/>
</dbReference>
<dbReference type="PRINTS" id="PR00377">
    <property type="entry name" value="IMPHPHTASES"/>
</dbReference>
<evidence type="ECO:0000313" key="5">
    <source>
        <dbReference type="EMBL" id="MBC2605362.1"/>
    </source>
</evidence>
<dbReference type="Proteomes" id="UP000526501">
    <property type="component" value="Unassembled WGS sequence"/>
</dbReference>
<dbReference type="AlphaFoldDB" id="A0A7X1E921"/>
<dbReference type="GO" id="GO:0006020">
    <property type="term" value="P:inositol metabolic process"/>
    <property type="evidence" value="ECO:0007669"/>
    <property type="project" value="TreeGrafter"/>
</dbReference>
<dbReference type="Gene3D" id="3.40.190.80">
    <property type="match status" value="1"/>
</dbReference>
<dbReference type="EMBL" id="JACHVC010000006">
    <property type="protein sequence ID" value="MBC2605362.1"/>
    <property type="molecule type" value="Genomic_DNA"/>
</dbReference>
<keyword evidence="6" id="KW-1185">Reference proteome</keyword>
<reference evidence="5 6" key="1">
    <citation type="submission" date="2020-07" db="EMBL/GenBank/DDBJ databases">
        <authorList>
            <person name="Feng X."/>
        </authorList>
    </citation>
    <scope>NUCLEOTIDE SEQUENCE [LARGE SCALE GENOMIC DNA]</scope>
    <source>
        <strain evidence="5 6">JCM23202</strain>
    </source>
</reference>
<comment type="caution">
    <text evidence="5">The sequence shown here is derived from an EMBL/GenBank/DDBJ whole genome shotgun (WGS) entry which is preliminary data.</text>
</comment>
<sequence>MKLESQQLTELREIACRAAETAGAYIQSRAGGDYEVERKKGGDTLASQVVTEVDRHAQDIILSELKGSINRYDLAVLSEESADDGSRLRKDYFWCIDPLDGTLAFTEGESGYAVVIALVARSGEPMIGVIFDPIEGVLYDGLKGEGLRKNGQSWNPLGDAANKEVFHFVSDRSLLNQPNFPEIEEEIKRFCDAEGYGRFERRSHGGGAMNAIWALETGSGTYFKFPKKVEGGGSLWDFAASSCIYNEAGAIATNVYGGDLELNREDTTFMNRGGVLFATDPRIAEMARSLVERWTITA</sequence>
<gene>
    <name evidence="5" type="ORF">H5P27_04815</name>
</gene>
<evidence type="ECO:0000256" key="4">
    <source>
        <dbReference type="PIRSR" id="PIRSR600760-2"/>
    </source>
</evidence>
<feature type="binding site" evidence="4">
    <location>
        <position position="79"/>
    </location>
    <ligand>
        <name>Mg(2+)</name>
        <dbReference type="ChEBI" id="CHEBI:18420"/>
        <label>1</label>
        <note>catalytic</note>
    </ligand>
</feature>
<dbReference type="InterPro" id="IPR000760">
    <property type="entry name" value="Inositol_monophosphatase-like"/>
</dbReference>
<dbReference type="GO" id="GO:0007165">
    <property type="term" value="P:signal transduction"/>
    <property type="evidence" value="ECO:0007669"/>
    <property type="project" value="TreeGrafter"/>
</dbReference>
<dbReference type="Pfam" id="PF00459">
    <property type="entry name" value="Inositol_P"/>
    <property type="match status" value="1"/>
</dbReference>
<dbReference type="CDD" id="cd01637">
    <property type="entry name" value="IMPase_like"/>
    <property type="match status" value="1"/>
</dbReference>
<feature type="binding site" evidence="4">
    <location>
        <position position="97"/>
    </location>
    <ligand>
        <name>Mg(2+)</name>
        <dbReference type="ChEBI" id="CHEBI:18420"/>
        <label>1</label>
        <note>catalytic</note>
    </ligand>
</feature>
<keyword evidence="3 4" id="KW-0460">Magnesium</keyword>
<dbReference type="PANTHER" id="PTHR20854:SF4">
    <property type="entry name" value="INOSITOL-1-MONOPHOSPHATASE-RELATED"/>
    <property type="match status" value="1"/>
</dbReference>
<feature type="binding site" evidence="4">
    <location>
        <position position="99"/>
    </location>
    <ligand>
        <name>Mg(2+)</name>
        <dbReference type="ChEBI" id="CHEBI:18420"/>
        <label>1</label>
        <note>catalytic</note>
    </ligand>
</feature>
<dbReference type="PROSITE" id="PS00629">
    <property type="entry name" value="IMP_1"/>
    <property type="match status" value="1"/>
</dbReference>
<name>A0A7X1E921_9BACT</name>
<evidence type="ECO:0000256" key="3">
    <source>
        <dbReference type="ARBA" id="ARBA00022842"/>
    </source>
</evidence>
<evidence type="ECO:0000313" key="6">
    <source>
        <dbReference type="Proteomes" id="UP000526501"/>
    </source>
</evidence>
<organism evidence="5 6">
    <name type="scientific">Pelagicoccus albus</name>
    <dbReference type="NCBI Taxonomy" id="415222"/>
    <lineage>
        <taxon>Bacteria</taxon>
        <taxon>Pseudomonadati</taxon>
        <taxon>Verrucomicrobiota</taxon>
        <taxon>Opitutia</taxon>
        <taxon>Puniceicoccales</taxon>
        <taxon>Pelagicoccaceae</taxon>
        <taxon>Pelagicoccus</taxon>
    </lineage>
</organism>
<keyword evidence="2" id="KW-0378">Hydrolase</keyword>
<dbReference type="RefSeq" id="WP_185659244.1">
    <property type="nucleotide sequence ID" value="NZ_CAWPOO010000006.1"/>
</dbReference>
<dbReference type="InterPro" id="IPR020583">
    <property type="entry name" value="Inositol_monoP_metal-BS"/>
</dbReference>
<feature type="binding site" evidence="4">
    <location>
        <position position="100"/>
    </location>
    <ligand>
        <name>Mg(2+)</name>
        <dbReference type="ChEBI" id="CHEBI:18420"/>
        <label>1</label>
        <note>catalytic</note>
    </ligand>
</feature>
<evidence type="ECO:0000256" key="1">
    <source>
        <dbReference type="ARBA" id="ARBA00022723"/>
    </source>
</evidence>
<dbReference type="Gene3D" id="3.30.540.10">
    <property type="entry name" value="Fructose-1,6-Bisphosphatase, subunit A, domain 1"/>
    <property type="match status" value="1"/>
</dbReference>
<protein>
    <submittedName>
        <fullName evidence="5">Inositol monophosphatase family protein</fullName>
    </submittedName>
</protein>
<keyword evidence="1 4" id="KW-0479">Metal-binding</keyword>
<evidence type="ECO:0000256" key="2">
    <source>
        <dbReference type="ARBA" id="ARBA00022801"/>
    </source>
</evidence>
<dbReference type="GO" id="GO:0046872">
    <property type="term" value="F:metal ion binding"/>
    <property type="evidence" value="ECO:0007669"/>
    <property type="project" value="UniProtKB-KW"/>
</dbReference>